<evidence type="ECO:0000256" key="8">
    <source>
        <dbReference type="HAMAP-Rule" id="MF_00316"/>
    </source>
</evidence>
<dbReference type="GO" id="GO:0005737">
    <property type="term" value="C:cytoplasm"/>
    <property type="evidence" value="ECO:0007669"/>
    <property type="project" value="UniProtKB-SubCell"/>
</dbReference>
<name>A0A127QGU3_9BURK</name>
<gene>
    <name evidence="8 10" type="primary">mobA</name>
    <name evidence="10" type="ORF">CAter282_1500</name>
</gene>
<evidence type="ECO:0000256" key="4">
    <source>
        <dbReference type="ARBA" id="ARBA00022741"/>
    </source>
</evidence>
<feature type="binding site" evidence="8">
    <location>
        <position position="79"/>
    </location>
    <ligand>
        <name>GTP</name>
        <dbReference type="ChEBI" id="CHEBI:37565"/>
    </ligand>
</feature>
<dbReference type="AlphaFoldDB" id="A0A127QGU3"/>
<feature type="domain" description="MobA-like NTP transferase" evidence="9">
    <location>
        <begin position="17"/>
        <end position="173"/>
    </location>
</feature>
<sequence length="204" mass="22117">MFAMAATLPPTSSNITGLILAGGRGTRMGGVDKGLVLLDGKPMAAHVIARLTPQVNSLLINANRNQGAYAAFGWPVWPDEQPDFAGPLAGLQAGLQHCATPYLATAPCDSPFLPQDLVSRLAQSLQDADADLAVAATLDPETEAVQPQPVFMLLKTTLLTDLNDYLRGGGRKMETWYRRLNYCETLFSDTEAFRNINTRQQLEQ</sequence>
<evidence type="ECO:0000256" key="5">
    <source>
        <dbReference type="ARBA" id="ARBA00022842"/>
    </source>
</evidence>
<dbReference type="HAMAP" id="MF_00316">
    <property type="entry name" value="MobA"/>
    <property type="match status" value="1"/>
</dbReference>
<comment type="catalytic activity">
    <reaction evidence="8">
        <text>Mo-molybdopterin + GTP + H(+) = Mo-molybdopterin guanine dinucleotide + diphosphate</text>
        <dbReference type="Rhea" id="RHEA:34243"/>
        <dbReference type="ChEBI" id="CHEBI:15378"/>
        <dbReference type="ChEBI" id="CHEBI:33019"/>
        <dbReference type="ChEBI" id="CHEBI:37565"/>
        <dbReference type="ChEBI" id="CHEBI:71302"/>
        <dbReference type="ChEBI" id="CHEBI:71310"/>
        <dbReference type="EC" id="2.7.7.77"/>
    </reaction>
</comment>
<evidence type="ECO:0000256" key="2">
    <source>
        <dbReference type="ARBA" id="ARBA00022679"/>
    </source>
</evidence>
<dbReference type="Gene3D" id="3.90.550.10">
    <property type="entry name" value="Spore Coat Polysaccharide Biosynthesis Protein SpsA, Chain A"/>
    <property type="match status" value="1"/>
</dbReference>
<dbReference type="PANTHER" id="PTHR19136:SF81">
    <property type="entry name" value="MOLYBDENUM COFACTOR GUANYLYLTRANSFERASE"/>
    <property type="match status" value="1"/>
</dbReference>
<feature type="binding site" evidence="8">
    <location>
        <begin position="20"/>
        <end position="22"/>
    </location>
    <ligand>
        <name>GTP</name>
        <dbReference type="ChEBI" id="CHEBI:37565"/>
    </ligand>
</feature>
<dbReference type="InterPro" id="IPR013482">
    <property type="entry name" value="Molybde_CF_guanTrfase"/>
</dbReference>
<keyword evidence="6 8" id="KW-0342">GTP-binding</keyword>
<dbReference type="EMBL" id="CP013235">
    <property type="protein sequence ID" value="AMP09289.1"/>
    <property type="molecule type" value="Genomic_DNA"/>
</dbReference>
<comment type="cofactor">
    <cofactor evidence="8">
        <name>Mg(2+)</name>
        <dbReference type="ChEBI" id="CHEBI:18420"/>
    </cofactor>
</comment>
<organism evidence="10 11">
    <name type="scientific">Collimonas arenae</name>
    <dbReference type="NCBI Taxonomy" id="279058"/>
    <lineage>
        <taxon>Bacteria</taxon>
        <taxon>Pseudomonadati</taxon>
        <taxon>Pseudomonadota</taxon>
        <taxon>Betaproteobacteria</taxon>
        <taxon>Burkholderiales</taxon>
        <taxon>Oxalobacteraceae</taxon>
        <taxon>Collimonas</taxon>
    </lineage>
</organism>
<keyword evidence="11" id="KW-1185">Reference proteome</keyword>
<comment type="domain">
    <text evidence="8">The N-terminal domain determines nucleotide recognition and specific binding, while the C-terminal domain determines the specific binding to the target protein.</text>
</comment>
<protein>
    <recommendedName>
        <fullName evidence="8">Molybdenum cofactor guanylyltransferase</fullName>
        <shortName evidence="8">MoCo guanylyltransferase</shortName>
        <ecNumber evidence="8">2.7.7.77</ecNumber>
    </recommendedName>
    <alternativeName>
        <fullName evidence="8">GTP:molybdopterin guanylyltransferase</fullName>
    </alternativeName>
    <alternativeName>
        <fullName evidence="8">Mo-MPT guanylyltransferase</fullName>
    </alternativeName>
    <alternativeName>
        <fullName evidence="8">Molybdopterin guanylyltransferase</fullName>
    </alternativeName>
    <alternativeName>
        <fullName evidence="8">Molybdopterin-guanine dinucleotide synthase</fullName>
        <shortName evidence="8">MGD synthase</shortName>
    </alternativeName>
</protein>
<comment type="subunit">
    <text evidence="8">Monomer.</text>
</comment>
<feature type="binding site" evidence="8">
    <location>
        <position position="109"/>
    </location>
    <ligand>
        <name>Mg(2+)</name>
        <dbReference type="ChEBI" id="CHEBI:18420"/>
    </ligand>
</feature>
<dbReference type="GO" id="GO:1902758">
    <property type="term" value="P:bis(molybdopterin guanine dinucleotide)molybdenum biosynthetic process"/>
    <property type="evidence" value="ECO:0007669"/>
    <property type="project" value="TreeGrafter"/>
</dbReference>
<evidence type="ECO:0000313" key="11">
    <source>
        <dbReference type="Proteomes" id="UP000071778"/>
    </source>
</evidence>
<keyword evidence="2 8" id="KW-0808">Transferase</keyword>
<keyword evidence="7 8" id="KW-0501">Molybdenum cofactor biosynthesis</keyword>
<dbReference type="CDD" id="cd02503">
    <property type="entry name" value="MobA"/>
    <property type="match status" value="1"/>
</dbReference>
<keyword evidence="1 8" id="KW-0963">Cytoplasm</keyword>
<dbReference type="PATRIC" id="fig|279058.17.peg.1608"/>
<comment type="function">
    <text evidence="8">Transfers a GMP moiety from GTP to Mo-molybdopterin (Mo-MPT) cofactor (Moco or molybdenum cofactor) to form Mo-molybdopterin guanine dinucleotide (Mo-MGD) cofactor.</text>
</comment>
<evidence type="ECO:0000256" key="3">
    <source>
        <dbReference type="ARBA" id="ARBA00022723"/>
    </source>
</evidence>
<keyword evidence="4 8" id="KW-0547">Nucleotide-binding</keyword>
<dbReference type="Proteomes" id="UP000071778">
    <property type="component" value="Chromosome"/>
</dbReference>
<comment type="subcellular location">
    <subcellularLocation>
        <location evidence="8">Cytoplasm</location>
    </subcellularLocation>
</comment>
<feature type="binding site" evidence="8">
    <location>
        <position position="109"/>
    </location>
    <ligand>
        <name>GTP</name>
        <dbReference type="ChEBI" id="CHEBI:37565"/>
    </ligand>
</feature>
<evidence type="ECO:0000256" key="1">
    <source>
        <dbReference type="ARBA" id="ARBA00022490"/>
    </source>
</evidence>
<evidence type="ECO:0000259" key="9">
    <source>
        <dbReference type="Pfam" id="PF12804"/>
    </source>
</evidence>
<dbReference type="SUPFAM" id="SSF53448">
    <property type="entry name" value="Nucleotide-diphospho-sugar transferases"/>
    <property type="match status" value="1"/>
</dbReference>
<feature type="binding site" evidence="8">
    <location>
        <position position="33"/>
    </location>
    <ligand>
        <name>GTP</name>
        <dbReference type="ChEBI" id="CHEBI:37565"/>
    </ligand>
</feature>
<evidence type="ECO:0000256" key="7">
    <source>
        <dbReference type="ARBA" id="ARBA00023150"/>
    </source>
</evidence>
<dbReference type="GO" id="GO:0061603">
    <property type="term" value="F:molybdenum cofactor guanylyltransferase activity"/>
    <property type="evidence" value="ECO:0007669"/>
    <property type="project" value="UniProtKB-EC"/>
</dbReference>
<proteinExistence type="inferred from homology"/>
<comment type="similarity">
    <text evidence="8">Belongs to the MobA family.</text>
</comment>
<accession>A0A127QGU3</accession>
<dbReference type="InterPro" id="IPR029044">
    <property type="entry name" value="Nucleotide-diphossugar_trans"/>
</dbReference>
<evidence type="ECO:0000313" key="10">
    <source>
        <dbReference type="EMBL" id="AMP09289.1"/>
    </source>
</evidence>
<evidence type="ECO:0000256" key="6">
    <source>
        <dbReference type="ARBA" id="ARBA00023134"/>
    </source>
</evidence>
<dbReference type="GO" id="GO:0046872">
    <property type="term" value="F:metal ion binding"/>
    <property type="evidence" value="ECO:0007669"/>
    <property type="project" value="UniProtKB-KW"/>
</dbReference>
<feature type="binding site" evidence="8">
    <location>
        <position position="61"/>
    </location>
    <ligand>
        <name>GTP</name>
        <dbReference type="ChEBI" id="CHEBI:37565"/>
    </ligand>
</feature>
<dbReference type="GO" id="GO:0005525">
    <property type="term" value="F:GTP binding"/>
    <property type="evidence" value="ECO:0007669"/>
    <property type="project" value="UniProtKB-UniRule"/>
</dbReference>
<reference evidence="10 11" key="1">
    <citation type="submission" date="2015-11" db="EMBL/GenBank/DDBJ databases">
        <title>Exploring the genomic traits of fungus-feeding bacterial genus Collimonas.</title>
        <authorList>
            <person name="Song C."/>
            <person name="Schmidt R."/>
            <person name="de Jager V."/>
            <person name="Krzyzanowska D."/>
            <person name="Jongedijk E."/>
            <person name="Cankar K."/>
            <person name="Beekwilder J."/>
            <person name="van Veen A."/>
            <person name="de Boer W."/>
            <person name="van Veen J.A."/>
            <person name="Garbeva P."/>
        </authorList>
    </citation>
    <scope>NUCLEOTIDE SEQUENCE [LARGE SCALE GENOMIC DNA]</scope>
    <source>
        <strain evidence="10 11">Ter282</strain>
    </source>
</reference>
<keyword evidence="5 8" id="KW-0460">Magnesium</keyword>
<dbReference type="EC" id="2.7.7.77" evidence="8"/>
<dbReference type="Pfam" id="PF12804">
    <property type="entry name" value="NTP_transf_3"/>
    <property type="match status" value="1"/>
</dbReference>
<keyword evidence="3 8" id="KW-0479">Metal-binding</keyword>
<dbReference type="NCBIfam" id="TIGR02665">
    <property type="entry name" value="molyb_mobA"/>
    <property type="match status" value="1"/>
</dbReference>
<dbReference type="InterPro" id="IPR025877">
    <property type="entry name" value="MobA-like_NTP_Trfase"/>
</dbReference>
<dbReference type="PANTHER" id="PTHR19136">
    <property type="entry name" value="MOLYBDENUM COFACTOR GUANYLYLTRANSFERASE"/>
    <property type="match status" value="1"/>
</dbReference>